<gene>
    <name evidence="1" type="ORF">DWB68_02605</name>
</gene>
<evidence type="ECO:0000313" key="2">
    <source>
        <dbReference type="Proteomes" id="UP000265419"/>
    </source>
</evidence>
<evidence type="ECO:0008006" key="3">
    <source>
        <dbReference type="Google" id="ProtNLM"/>
    </source>
</evidence>
<sequence length="113" mass="11764">MREKSPTTPESLAAFDALKAELAGAGVVEGAMFGTRALTLGGKALACLSGNEFAVKLRRDTPEIEAALALPGAQLFDPSGKGRPFKDWVLIPEGGDAHWAALAEDALRLASES</sequence>
<keyword evidence="2" id="KW-1185">Reference proteome</keyword>
<name>A0A399JF65_9MICC</name>
<evidence type="ECO:0000313" key="1">
    <source>
        <dbReference type="EMBL" id="RII43217.1"/>
    </source>
</evidence>
<dbReference type="Proteomes" id="UP000265419">
    <property type="component" value="Unassembled WGS sequence"/>
</dbReference>
<dbReference type="EMBL" id="QQXK01000004">
    <property type="protein sequence ID" value="RII43217.1"/>
    <property type="molecule type" value="Genomic_DNA"/>
</dbReference>
<organism evidence="1 2">
    <name type="scientific">Galactobacter valiniphilus</name>
    <dbReference type="NCBI Taxonomy" id="2676122"/>
    <lineage>
        <taxon>Bacteria</taxon>
        <taxon>Bacillati</taxon>
        <taxon>Actinomycetota</taxon>
        <taxon>Actinomycetes</taxon>
        <taxon>Micrococcales</taxon>
        <taxon>Micrococcaceae</taxon>
        <taxon>Galactobacter</taxon>
    </lineage>
</organism>
<reference evidence="1 2" key="1">
    <citation type="submission" date="2018-07" db="EMBL/GenBank/DDBJ databases">
        <title>Arthrobacter sp. nov., isolated from raw cow's milk with high bacterial count.</title>
        <authorList>
            <person name="Hahne J."/>
            <person name="Isele D."/>
            <person name="Lipski A."/>
        </authorList>
    </citation>
    <scope>NUCLEOTIDE SEQUENCE [LARGE SCALE GENOMIC DNA]</scope>
    <source>
        <strain evidence="1 2">JZ R-35</strain>
    </source>
</reference>
<protein>
    <recommendedName>
        <fullName evidence="3">TfoX N-terminal domain-containing protein</fullName>
    </recommendedName>
</protein>
<accession>A0A399JF65</accession>
<dbReference type="RefSeq" id="WP_119423589.1">
    <property type="nucleotide sequence ID" value="NZ_QQXK01000004.1"/>
</dbReference>
<proteinExistence type="predicted"/>
<dbReference type="AlphaFoldDB" id="A0A399JF65"/>
<comment type="caution">
    <text evidence="1">The sequence shown here is derived from an EMBL/GenBank/DDBJ whole genome shotgun (WGS) entry which is preliminary data.</text>
</comment>